<comment type="subcellular location">
    <subcellularLocation>
        <location evidence="7">Cytoplasm</location>
    </subcellularLocation>
</comment>
<feature type="domain" description="Helicase C-terminal" evidence="11">
    <location>
        <begin position="221"/>
        <end position="386"/>
    </location>
</feature>
<evidence type="ECO:0000256" key="7">
    <source>
        <dbReference type="HAMAP-Rule" id="MF_00968"/>
    </source>
</evidence>
<dbReference type="FunFam" id="3.40.50.300:FF:000468">
    <property type="entry name" value="ATP-dependent RNA helicase RhlE"/>
    <property type="match status" value="1"/>
</dbReference>
<dbReference type="InterPro" id="IPR014001">
    <property type="entry name" value="Helicase_ATP-bd"/>
</dbReference>
<evidence type="ECO:0000256" key="8">
    <source>
        <dbReference type="PROSITE-ProRule" id="PRU00552"/>
    </source>
</evidence>
<reference evidence="13 14" key="1">
    <citation type="journal article" date="2012" name="J. Bacteriol.">
        <title>Genome Sequence of n-Alkane-Degrading Hydrocarboniphaga effusa Strain AP103T (ATCC BAA-332T).</title>
        <authorList>
            <person name="Chang H.K."/>
            <person name="Zylstra G.J."/>
            <person name="Chae J.C."/>
        </authorList>
    </citation>
    <scope>NUCLEOTIDE SEQUENCE [LARGE SCALE GENOMIC DNA]</scope>
    <source>
        <strain evidence="13 14">AP103</strain>
    </source>
</reference>
<protein>
    <recommendedName>
        <fullName evidence="7">ATP-dependent RNA helicase RhlE</fullName>
        <ecNumber evidence="7">3.6.4.13</ecNumber>
    </recommendedName>
</protein>
<feature type="domain" description="Helicase ATP-binding" evidence="10">
    <location>
        <begin position="32"/>
        <end position="210"/>
    </location>
</feature>
<evidence type="ECO:0000259" key="11">
    <source>
        <dbReference type="PROSITE" id="PS51194"/>
    </source>
</evidence>
<feature type="region of interest" description="Disordered" evidence="9">
    <location>
        <begin position="380"/>
        <end position="605"/>
    </location>
</feature>
<dbReference type="GO" id="GO:0016887">
    <property type="term" value="F:ATP hydrolysis activity"/>
    <property type="evidence" value="ECO:0007669"/>
    <property type="project" value="RHEA"/>
</dbReference>
<evidence type="ECO:0000259" key="10">
    <source>
        <dbReference type="PROSITE" id="PS51192"/>
    </source>
</evidence>
<evidence type="ECO:0000256" key="4">
    <source>
        <dbReference type="ARBA" id="ARBA00022806"/>
    </source>
</evidence>
<dbReference type="InterPro" id="IPR028622">
    <property type="entry name" value="DEAD_helicase_RhlE"/>
</dbReference>
<dbReference type="GO" id="GO:0005524">
    <property type="term" value="F:ATP binding"/>
    <property type="evidence" value="ECO:0007669"/>
    <property type="project" value="UniProtKB-UniRule"/>
</dbReference>
<keyword evidence="1 7" id="KW-0963">Cytoplasm</keyword>
<evidence type="ECO:0000256" key="6">
    <source>
        <dbReference type="ARBA" id="ARBA00047984"/>
    </source>
</evidence>
<dbReference type="HAMAP" id="MF_00968">
    <property type="entry name" value="DEAD_helicase_RhlE"/>
    <property type="match status" value="1"/>
</dbReference>
<name>I8HYK7_9GAMM</name>
<gene>
    <name evidence="7" type="primary">rhlE</name>
    <name evidence="13" type="ORF">WQQ_37310</name>
</gene>
<evidence type="ECO:0000256" key="9">
    <source>
        <dbReference type="SAM" id="MobiDB-lite"/>
    </source>
</evidence>
<dbReference type="GO" id="GO:0003676">
    <property type="term" value="F:nucleic acid binding"/>
    <property type="evidence" value="ECO:0007669"/>
    <property type="project" value="InterPro"/>
</dbReference>
<dbReference type="Proteomes" id="UP000003704">
    <property type="component" value="Unassembled WGS sequence"/>
</dbReference>
<evidence type="ECO:0000256" key="1">
    <source>
        <dbReference type="ARBA" id="ARBA00022490"/>
    </source>
</evidence>
<comment type="similarity">
    <text evidence="7">Belongs to the DEAD box helicase family. RhlE subfamily.</text>
</comment>
<dbReference type="GO" id="GO:0003724">
    <property type="term" value="F:RNA helicase activity"/>
    <property type="evidence" value="ECO:0007669"/>
    <property type="project" value="UniProtKB-UniRule"/>
</dbReference>
<dbReference type="Pfam" id="PF00271">
    <property type="entry name" value="Helicase_C"/>
    <property type="match status" value="1"/>
</dbReference>
<dbReference type="InterPro" id="IPR011545">
    <property type="entry name" value="DEAD/DEAH_box_helicase_dom"/>
</dbReference>
<dbReference type="AlphaFoldDB" id="I8HYK7"/>
<dbReference type="SMART" id="SM00490">
    <property type="entry name" value="HELICc"/>
    <property type="match status" value="1"/>
</dbReference>
<dbReference type="EMBL" id="AKGD01000003">
    <property type="protein sequence ID" value="EIT68536.1"/>
    <property type="molecule type" value="Genomic_DNA"/>
</dbReference>
<feature type="domain" description="DEAD-box RNA helicase Q" evidence="12">
    <location>
        <begin position="1"/>
        <end position="29"/>
    </location>
</feature>
<dbReference type="PROSITE" id="PS51195">
    <property type="entry name" value="Q_MOTIF"/>
    <property type="match status" value="1"/>
</dbReference>
<dbReference type="CDD" id="cd00268">
    <property type="entry name" value="DEADc"/>
    <property type="match status" value="1"/>
</dbReference>
<keyword evidence="3 7" id="KW-0378">Hydrolase</keyword>
<evidence type="ECO:0000259" key="12">
    <source>
        <dbReference type="PROSITE" id="PS51195"/>
    </source>
</evidence>
<dbReference type="Gene3D" id="3.40.50.300">
    <property type="entry name" value="P-loop containing nucleotide triphosphate hydrolases"/>
    <property type="match status" value="2"/>
</dbReference>
<comment type="catalytic activity">
    <reaction evidence="6 7">
        <text>ATP + H2O = ADP + phosphate + H(+)</text>
        <dbReference type="Rhea" id="RHEA:13065"/>
        <dbReference type="ChEBI" id="CHEBI:15377"/>
        <dbReference type="ChEBI" id="CHEBI:15378"/>
        <dbReference type="ChEBI" id="CHEBI:30616"/>
        <dbReference type="ChEBI" id="CHEBI:43474"/>
        <dbReference type="ChEBI" id="CHEBI:456216"/>
        <dbReference type="EC" id="3.6.4.13"/>
    </reaction>
</comment>
<evidence type="ECO:0000256" key="5">
    <source>
        <dbReference type="ARBA" id="ARBA00022840"/>
    </source>
</evidence>
<dbReference type="InterPro" id="IPR014014">
    <property type="entry name" value="RNA_helicase_DEAD_Q_motif"/>
</dbReference>
<dbReference type="InterPro" id="IPR027417">
    <property type="entry name" value="P-loop_NTPase"/>
</dbReference>
<keyword evidence="7" id="KW-0690">Ribosome biogenesis</keyword>
<evidence type="ECO:0000313" key="14">
    <source>
        <dbReference type="Proteomes" id="UP000003704"/>
    </source>
</evidence>
<organism evidence="13 14">
    <name type="scientific">Hydrocarboniphaga effusa AP103</name>
    <dbReference type="NCBI Taxonomy" id="1172194"/>
    <lineage>
        <taxon>Bacteria</taxon>
        <taxon>Pseudomonadati</taxon>
        <taxon>Pseudomonadota</taxon>
        <taxon>Gammaproteobacteria</taxon>
        <taxon>Nevskiales</taxon>
        <taxon>Nevskiaceae</taxon>
        <taxon>Hydrocarboniphaga</taxon>
    </lineage>
</organism>
<dbReference type="InterPro" id="IPR044742">
    <property type="entry name" value="DEAD/DEAH_RhlB"/>
</dbReference>
<proteinExistence type="inferred from homology"/>
<feature type="compositionally biased region" description="Gly residues" evidence="9">
    <location>
        <begin position="536"/>
        <end position="576"/>
    </location>
</feature>
<keyword evidence="2 7" id="KW-0547">Nucleotide-binding</keyword>
<dbReference type="GO" id="GO:0009266">
    <property type="term" value="P:response to temperature stimulus"/>
    <property type="evidence" value="ECO:0007669"/>
    <property type="project" value="UniProtKB-ARBA"/>
</dbReference>
<dbReference type="PROSITE" id="PS51192">
    <property type="entry name" value="HELICASE_ATP_BIND_1"/>
    <property type="match status" value="1"/>
</dbReference>
<comment type="function">
    <text evidence="7">DEAD-box RNA helicase involved in ribosome assembly. Has RNA-dependent ATPase activity and unwinds double-stranded RNA.</text>
</comment>
<feature type="short sequence motif" description="Q motif" evidence="8">
    <location>
        <begin position="1"/>
        <end position="29"/>
    </location>
</feature>
<keyword evidence="4 7" id="KW-0347">Helicase</keyword>
<feature type="compositionally biased region" description="Basic and acidic residues" evidence="9">
    <location>
        <begin position="432"/>
        <end position="467"/>
    </location>
</feature>
<dbReference type="CDD" id="cd18787">
    <property type="entry name" value="SF2_C_DEAD"/>
    <property type="match status" value="1"/>
</dbReference>
<dbReference type="PATRIC" id="fig|1172194.4.peg.3621"/>
<dbReference type="PANTHER" id="PTHR47959:SF2">
    <property type="entry name" value="ATP-DEPENDENT RNA HELICASE DEAD BOX FAMILY"/>
    <property type="match status" value="1"/>
</dbReference>
<dbReference type="PANTHER" id="PTHR47959">
    <property type="entry name" value="ATP-DEPENDENT RNA HELICASE RHLE-RELATED"/>
    <property type="match status" value="1"/>
</dbReference>
<evidence type="ECO:0000256" key="3">
    <source>
        <dbReference type="ARBA" id="ARBA00022801"/>
    </source>
</evidence>
<keyword evidence="5 7" id="KW-0067">ATP-binding</keyword>
<keyword evidence="14" id="KW-1185">Reference proteome</keyword>
<dbReference type="InterPro" id="IPR050079">
    <property type="entry name" value="DEAD_box_RNA_helicase"/>
</dbReference>
<dbReference type="SMART" id="SM00487">
    <property type="entry name" value="DEXDc"/>
    <property type="match status" value="1"/>
</dbReference>
<comment type="caution">
    <text evidence="13">The sequence shown here is derived from an EMBL/GenBank/DDBJ whole genome shotgun (WGS) entry which is preliminary data.</text>
</comment>
<dbReference type="RefSeq" id="WP_007186666.1">
    <property type="nucleotide sequence ID" value="NZ_AKGD01000003.1"/>
</dbReference>
<dbReference type="GO" id="GO:0005829">
    <property type="term" value="C:cytosol"/>
    <property type="evidence" value="ECO:0007669"/>
    <property type="project" value="TreeGrafter"/>
</dbReference>
<dbReference type="InterPro" id="IPR000629">
    <property type="entry name" value="RNA-helicase_DEAD-box_CS"/>
</dbReference>
<dbReference type="STRING" id="1172194.WQQ_37310"/>
<dbReference type="PROSITE" id="PS00039">
    <property type="entry name" value="DEAD_ATP_HELICASE"/>
    <property type="match status" value="1"/>
</dbReference>
<sequence length="605" mass="64579">MLFTDLGLDEGLLRAVAAEGYTQPTPIQAQAIPVILQGGDLLAAAQTGTGKTAAFTLPLLHRLIQRRAQGVSGAPKKPLALVLTPTRELAAQVAQSVRTYGGHLPLKTTVIFGGVSINPQIDVLRHGVDILVATPGRLLDHVGQRTIDLSAVEMLILDEADRMLDMGFIHDIKRVIATLPKQRQNLMFSATFSDDIRKLAHGFLNNPATIDIAPRNAAADTVEQRVVYVDKGRKSELLSYLISSGNWQQTLVFTRTKHGANRLVEKLQKWNISSAALHGNKSQNARTKALAEFKAGTVRTLVATDIAARGLDIEQLPHVVNFELPNVPEDYVHRIGRTGRAGAGGEAISLVSADEMDELKAIRKLLRKELPGFMVEGFELGSKSLNPEPEEAPRPPMQPRHGQRRGGGQGQRSDQPRRAHGGGGNGGGQRQAEGRDGRGGERRHGEQRSDRRSEARPGGRSHGRPDGRPNANGRPGGRPPQQNTAPRAQIDDDNIGNTRLPEPVLQDEGLESGPSINVNRAPEWDHAHRPFRGRGGHGGGGGAPRGNGGGGQRRGNGGGQGQGRPQGSNGGGGQGRPRGEADGNRADGGNSRPGGGNRGNYRGPR</sequence>
<dbReference type="PROSITE" id="PS51194">
    <property type="entry name" value="HELICASE_CTER"/>
    <property type="match status" value="1"/>
</dbReference>
<dbReference type="InterPro" id="IPR001650">
    <property type="entry name" value="Helicase_C-like"/>
</dbReference>
<dbReference type="EC" id="3.6.4.13" evidence="7"/>
<dbReference type="FunFam" id="3.40.50.300:FF:000108">
    <property type="entry name" value="ATP-dependent RNA helicase RhlE"/>
    <property type="match status" value="1"/>
</dbReference>
<accession>I8HYK7</accession>
<evidence type="ECO:0000256" key="2">
    <source>
        <dbReference type="ARBA" id="ARBA00022741"/>
    </source>
</evidence>
<dbReference type="SUPFAM" id="SSF52540">
    <property type="entry name" value="P-loop containing nucleoside triphosphate hydrolases"/>
    <property type="match status" value="1"/>
</dbReference>
<dbReference type="GO" id="GO:0042255">
    <property type="term" value="P:ribosome assembly"/>
    <property type="evidence" value="ECO:0007669"/>
    <property type="project" value="InterPro"/>
</dbReference>
<evidence type="ECO:0000313" key="13">
    <source>
        <dbReference type="EMBL" id="EIT68536.1"/>
    </source>
</evidence>
<dbReference type="Pfam" id="PF00270">
    <property type="entry name" value="DEAD"/>
    <property type="match status" value="1"/>
</dbReference>
<dbReference type="OrthoDB" id="9805696at2"/>